<proteinExistence type="predicted"/>
<dbReference type="CDD" id="cd06464">
    <property type="entry name" value="ACD_sHsps-like"/>
    <property type="match status" value="1"/>
</dbReference>
<sequence>MNSNLNNATETATNMSHNLVDEIHHLGHELINNAVGLSIPIINSFANVDINIPKKLDNINYYRVNKDKHILIICELPGVPKNACSLNYNDGILRVSGHTMYENEWEKICDRKYYKEINVGSILKDNISANYDNGVLKITLIKSNMSDYSVIEIN</sequence>
<organism evidence="2">
    <name type="scientific">viral metagenome</name>
    <dbReference type="NCBI Taxonomy" id="1070528"/>
    <lineage>
        <taxon>unclassified sequences</taxon>
        <taxon>metagenomes</taxon>
        <taxon>organismal metagenomes</taxon>
    </lineage>
</organism>
<dbReference type="SUPFAM" id="SSF49764">
    <property type="entry name" value="HSP20-like chaperones"/>
    <property type="match status" value="1"/>
</dbReference>
<reference evidence="2" key="1">
    <citation type="journal article" date="2020" name="Nature">
        <title>Giant virus diversity and host interactions through global metagenomics.</title>
        <authorList>
            <person name="Schulz F."/>
            <person name="Roux S."/>
            <person name="Paez-Espino D."/>
            <person name="Jungbluth S."/>
            <person name="Walsh D.A."/>
            <person name="Denef V.J."/>
            <person name="McMahon K.D."/>
            <person name="Konstantinidis K.T."/>
            <person name="Eloe-Fadrosh E.A."/>
            <person name="Kyrpides N.C."/>
            <person name="Woyke T."/>
        </authorList>
    </citation>
    <scope>NUCLEOTIDE SEQUENCE</scope>
    <source>
        <strain evidence="2">GVMAG-M-3300025860-25</strain>
    </source>
</reference>
<accession>A0A6C0JCH1</accession>
<name>A0A6C0JCH1_9ZZZZ</name>
<dbReference type="Gene3D" id="2.60.40.790">
    <property type="match status" value="1"/>
</dbReference>
<dbReference type="Pfam" id="PF00011">
    <property type="entry name" value="HSP20"/>
    <property type="match status" value="1"/>
</dbReference>
<dbReference type="AlphaFoldDB" id="A0A6C0JCH1"/>
<feature type="domain" description="SHSP" evidence="1">
    <location>
        <begin position="65"/>
        <end position="146"/>
    </location>
</feature>
<protein>
    <recommendedName>
        <fullName evidence="1">SHSP domain-containing protein</fullName>
    </recommendedName>
</protein>
<dbReference type="EMBL" id="MN740337">
    <property type="protein sequence ID" value="QHU01304.1"/>
    <property type="molecule type" value="Genomic_DNA"/>
</dbReference>
<evidence type="ECO:0000259" key="1">
    <source>
        <dbReference type="Pfam" id="PF00011"/>
    </source>
</evidence>
<dbReference type="InterPro" id="IPR008978">
    <property type="entry name" value="HSP20-like_chaperone"/>
</dbReference>
<evidence type="ECO:0000313" key="2">
    <source>
        <dbReference type="EMBL" id="QHU01304.1"/>
    </source>
</evidence>
<dbReference type="InterPro" id="IPR002068">
    <property type="entry name" value="A-crystallin/Hsp20_dom"/>
</dbReference>